<dbReference type="Proteomes" id="UP000295023">
    <property type="component" value="Unassembled WGS sequence"/>
</dbReference>
<comment type="caution">
    <text evidence="3">The sequence shown here is derived from an EMBL/GenBank/DDBJ whole genome shotgun (WGS) entry which is preliminary data.</text>
</comment>
<feature type="compositionally biased region" description="Gly residues" evidence="1">
    <location>
        <begin position="12"/>
        <end position="21"/>
    </location>
</feature>
<gene>
    <name evidence="3" type="ORF">EXY23_05590</name>
</gene>
<feature type="region of interest" description="Disordered" evidence="1">
    <location>
        <begin position="1"/>
        <end position="22"/>
    </location>
</feature>
<evidence type="ECO:0000256" key="1">
    <source>
        <dbReference type="SAM" id="MobiDB-lite"/>
    </source>
</evidence>
<sequence>MDDTTRRTATGAGIGAAGGARVGSLTGDAGWGALVGAGAAGGDLHDRNRRRAEEACLRGVRDGRHARR</sequence>
<organism evidence="3 4">
    <name type="scientific">Roseicella aquatilis</name>
    <dbReference type="NCBI Taxonomy" id="2527868"/>
    <lineage>
        <taxon>Bacteria</taxon>
        <taxon>Pseudomonadati</taxon>
        <taxon>Pseudomonadota</taxon>
        <taxon>Alphaproteobacteria</taxon>
        <taxon>Acetobacterales</taxon>
        <taxon>Roseomonadaceae</taxon>
        <taxon>Roseicella</taxon>
    </lineage>
</organism>
<protein>
    <recommendedName>
        <fullName evidence="2">Glycine-zipper-containing OmpA-like membrane domain-containing protein</fullName>
    </recommendedName>
</protein>
<feature type="domain" description="Glycine-zipper-containing OmpA-like membrane" evidence="2">
    <location>
        <begin position="6"/>
        <end position="40"/>
    </location>
</feature>
<reference evidence="3 4" key="1">
    <citation type="submission" date="2019-03" db="EMBL/GenBank/DDBJ databases">
        <title>Paracraurococcus aquatilis NE82 genome sequence.</title>
        <authorList>
            <person name="Zhao Y."/>
            <person name="Du Z."/>
        </authorList>
    </citation>
    <scope>NUCLEOTIDE SEQUENCE [LARGE SCALE GENOMIC DNA]</scope>
    <source>
        <strain evidence="3 4">NE82</strain>
    </source>
</reference>
<dbReference type="AlphaFoldDB" id="A0A4R4DW06"/>
<keyword evidence="4" id="KW-1185">Reference proteome</keyword>
<proteinExistence type="predicted"/>
<evidence type="ECO:0000313" key="4">
    <source>
        <dbReference type="Proteomes" id="UP000295023"/>
    </source>
</evidence>
<evidence type="ECO:0000259" key="2">
    <source>
        <dbReference type="Pfam" id="PF13436"/>
    </source>
</evidence>
<dbReference type="Pfam" id="PF13436">
    <property type="entry name" value="Gly-zipper_OmpA"/>
    <property type="match status" value="1"/>
</dbReference>
<name>A0A4R4DW06_9PROT</name>
<accession>A0A4R4DW06</accession>
<dbReference type="EMBL" id="SKBM01000004">
    <property type="protein sequence ID" value="TCZ64848.1"/>
    <property type="molecule type" value="Genomic_DNA"/>
</dbReference>
<evidence type="ECO:0000313" key="3">
    <source>
        <dbReference type="EMBL" id="TCZ64848.1"/>
    </source>
</evidence>
<dbReference type="InterPro" id="IPR025693">
    <property type="entry name" value="Gly-zipper_OmpA-like_dom"/>
</dbReference>